<dbReference type="GO" id="GO:0003677">
    <property type="term" value="F:DNA binding"/>
    <property type="evidence" value="ECO:0007669"/>
    <property type="project" value="UniProtKB-KW"/>
</dbReference>
<feature type="compositionally biased region" description="Low complexity" evidence="6">
    <location>
        <begin position="479"/>
        <end position="498"/>
    </location>
</feature>
<dbReference type="Pfam" id="PF16495">
    <property type="entry name" value="SWIRM-assoc_1"/>
    <property type="match status" value="1"/>
</dbReference>
<feature type="region of interest" description="Disordered" evidence="6">
    <location>
        <begin position="1"/>
        <end position="136"/>
    </location>
</feature>
<organism evidence="10 11">
    <name type="scientific">Eimeria maxima</name>
    <name type="common">Coccidian parasite</name>
    <dbReference type="NCBI Taxonomy" id="5804"/>
    <lineage>
        <taxon>Eukaryota</taxon>
        <taxon>Sar</taxon>
        <taxon>Alveolata</taxon>
        <taxon>Apicomplexa</taxon>
        <taxon>Conoidasida</taxon>
        <taxon>Coccidia</taxon>
        <taxon>Eucoccidiorida</taxon>
        <taxon>Eimeriorina</taxon>
        <taxon>Eimeriidae</taxon>
        <taxon>Eimeria</taxon>
    </lineage>
</organism>
<dbReference type="PROSITE" id="PS50090">
    <property type="entry name" value="MYB_LIKE"/>
    <property type="match status" value="1"/>
</dbReference>
<keyword evidence="5" id="KW-0175">Coiled coil</keyword>
<keyword evidence="11" id="KW-1185">Reference proteome</keyword>
<evidence type="ECO:0000259" key="9">
    <source>
        <dbReference type="PROSITE" id="PS51294"/>
    </source>
</evidence>
<feature type="region of interest" description="Disordered" evidence="6">
    <location>
        <begin position="471"/>
        <end position="498"/>
    </location>
</feature>
<dbReference type="AlphaFoldDB" id="U6M821"/>
<evidence type="ECO:0000259" key="8">
    <source>
        <dbReference type="PROSITE" id="PS51293"/>
    </source>
</evidence>
<dbReference type="InterPro" id="IPR032451">
    <property type="entry name" value="SMARCC_C"/>
</dbReference>
<evidence type="ECO:0000256" key="6">
    <source>
        <dbReference type="SAM" id="MobiDB-lite"/>
    </source>
</evidence>
<gene>
    <name evidence="10" type="ORF">EMWEY_00028210</name>
</gene>
<evidence type="ECO:0000313" key="10">
    <source>
        <dbReference type="EMBL" id="CDJ60171.1"/>
    </source>
</evidence>
<protein>
    <submittedName>
        <fullName evidence="10">SWIRM domain-containing protein, related</fullName>
    </submittedName>
</protein>
<feature type="coiled-coil region" evidence="5">
    <location>
        <begin position="611"/>
        <end position="645"/>
    </location>
</feature>
<evidence type="ECO:0000259" key="7">
    <source>
        <dbReference type="PROSITE" id="PS50090"/>
    </source>
</evidence>
<dbReference type="PANTHER" id="PTHR12802:SF41">
    <property type="entry name" value="BRAHMA ASSOCIATED PROTEIN 155 KDA"/>
    <property type="match status" value="1"/>
</dbReference>
<dbReference type="InterPro" id="IPR017930">
    <property type="entry name" value="Myb_dom"/>
</dbReference>
<dbReference type="InterPro" id="IPR009057">
    <property type="entry name" value="Homeodomain-like_sf"/>
</dbReference>
<reference evidence="10" key="1">
    <citation type="submission" date="2013-10" db="EMBL/GenBank/DDBJ databases">
        <title>Genomic analysis of the causative agents of coccidiosis in chickens.</title>
        <authorList>
            <person name="Reid A.J."/>
            <person name="Blake D."/>
            <person name="Billington K."/>
            <person name="Browne H."/>
            <person name="Dunn M."/>
            <person name="Hung S."/>
            <person name="Kawahara F."/>
            <person name="Miranda-Saavedra D."/>
            <person name="Mourier T."/>
            <person name="Nagra H."/>
            <person name="Otto T.D."/>
            <person name="Rawlings N."/>
            <person name="Sanchez A."/>
            <person name="Sanders M."/>
            <person name="Subramaniam C."/>
            <person name="Tay Y."/>
            <person name="Dear P."/>
            <person name="Doerig C."/>
            <person name="Gruber A."/>
            <person name="Parkinson J."/>
            <person name="Shirley M."/>
            <person name="Wan K.L."/>
            <person name="Berriman M."/>
            <person name="Tomley F."/>
            <person name="Pain A."/>
        </authorList>
    </citation>
    <scope>NUCLEOTIDE SEQUENCE [LARGE SCALE GENOMIC DNA]</scope>
    <source>
        <strain evidence="10">Weybridge</strain>
    </source>
</reference>
<feature type="region of interest" description="Disordered" evidence="6">
    <location>
        <begin position="536"/>
        <end position="556"/>
    </location>
</feature>
<keyword evidence="1" id="KW-0805">Transcription regulation</keyword>
<evidence type="ECO:0000313" key="11">
    <source>
        <dbReference type="Proteomes" id="UP000030763"/>
    </source>
</evidence>
<sequence>MVPSSEGQDRGGGNQGDPQELTQGPPSDVQQQQQQQQQQHGSASGAAGGAGGGAAAAEAAAAPLKRDASGIEEDAPEKKQKTEETQAAAAAAAAAAEPQQQQQQPLLETMKPLGCMPTSSAGGPSVVAAAASQQQEQLQQQQTDKTALPPGVVQLGPFERNAYASAAVSRPAVYVESLAPQTLMGVLQETEDNCLLKEETQKETNNPSAAAAAAAAAVDVPGDRPPVALDPQRVKQREQEAVMETAHAAAAIPVLPSCCSWFNDKEINPLEKDLLPSLFAGSSLLENERDEVAGVVLHCMRSCSSTVQQQQQQQQQQQRQVQHHKEKGLGVVSLVARFVSILIIYLNQEALQVDLLIAGGSGDGSDWQLDETERLIEAIELHKDDWQEVAAYVGGGRTPQQCVERFIQLPTQEPFLEASKHVISGTEQTPFSSFANPLLSLLAFLSSAVHPSVAAAAARAALQETVNVAVSSKDLQQRSSSSSSSSRSSSSSGGKDNAAAAAAAAGEAATAAATRKGGGEAEANGVGVKQEGNTAAAAADDNNNSSSSSSSSSNNNKELLIGEEALQIAAATALAAGAASAAELQQIEQQNVGCLLRSLAELQMRRVSLKLKRLQALRDTVDKSKQQMENRLSQLFSEHSELMAELEGTRNIGQPTTIQ</sequence>
<evidence type="ECO:0000256" key="3">
    <source>
        <dbReference type="ARBA" id="ARBA00023163"/>
    </source>
</evidence>
<evidence type="ECO:0000256" key="4">
    <source>
        <dbReference type="ARBA" id="ARBA00023242"/>
    </source>
</evidence>
<dbReference type="VEuPathDB" id="ToxoDB:EMWEY_00028210"/>
<evidence type="ECO:0000256" key="1">
    <source>
        <dbReference type="ARBA" id="ARBA00023015"/>
    </source>
</evidence>
<accession>U6M821</accession>
<keyword evidence="3" id="KW-0804">Transcription</keyword>
<keyword evidence="2" id="KW-0238">DNA-binding</keyword>
<evidence type="ECO:0000256" key="5">
    <source>
        <dbReference type="SAM" id="Coils"/>
    </source>
</evidence>
<dbReference type="CDD" id="cd00167">
    <property type="entry name" value="SANT"/>
    <property type="match status" value="1"/>
</dbReference>
<name>U6M821_EIMMA</name>
<dbReference type="Proteomes" id="UP000030763">
    <property type="component" value="Unassembled WGS sequence"/>
</dbReference>
<dbReference type="SUPFAM" id="SSF46689">
    <property type="entry name" value="Homeodomain-like"/>
    <property type="match status" value="1"/>
</dbReference>
<dbReference type="PROSITE" id="PS51294">
    <property type="entry name" value="HTH_MYB"/>
    <property type="match status" value="1"/>
</dbReference>
<dbReference type="SMART" id="SM00717">
    <property type="entry name" value="SANT"/>
    <property type="match status" value="1"/>
</dbReference>
<dbReference type="InterPro" id="IPR017884">
    <property type="entry name" value="SANT_dom"/>
</dbReference>
<dbReference type="InterPro" id="IPR001005">
    <property type="entry name" value="SANT/Myb"/>
</dbReference>
<dbReference type="PANTHER" id="PTHR12802">
    <property type="entry name" value="SWI/SNF COMPLEX-RELATED"/>
    <property type="match status" value="1"/>
</dbReference>
<dbReference type="Pfam" id="PF00249">
    <property type="entry name" value="Myb_DNA-binding"/>
    <property type="match status" value="1"/>
</dbReference>
<evidence type="ECO:0000256" key="2">
    <source>
        <dbReference type="ARBA" id="ARBA00023125"/>
    </source>
</evidence>
<dbReference type="GeneID" id="25336807"/>
<dbReference type="OrthoDB" id="118550at2759"/>
<feature type="compositionally biased region" description="Low complexity" evidence="6">
    <location>
        <begin position="85"/>
        <end position="105"/>
    </location>
</feature>
<keyword evidence="4" id="KW-0539">Nucleus</keyword>
<feature type="domain" description="HTH myb-type" evidence="9">
    <location>
        <begin position="367"/>
        <end position="413"/>
    </location>
</feature>
<dbReference type="RefSeq" id="XP_013336816.1">
    <property type="nucleotide sequence ID" value="XM_013481362.1"/>
</dbReference>
<reference evidence="10" key="2">
    <citation type="submission" date="2013-10" db="EMBL/GenBank/DDBJ databases">
        <authorList>
            <person name="Aslett M."/>
        </authorList>
    </citation>
    <scope>NUCLEOTIDE SEQUENCE [LARGE SCALE GENOMIC DNA]</scope>
    <source>
        <strain evidence="10">Weybridge</strain>
    </source>
</reference>
<dbReference type="Gene3D" id="1.10.10.60">
    <property type="entry name" value="Homeodomain-like"/>
    <property type="match status" value="1"/>
</dbReference>
<feature type="compositionally biased region" description="Low complexity" evidence="6">
    <location>
        <begin position="30"/>
        <end position="45"/>
    </location>
</feature>
<dbReference type="EMBL" id="HG721445">
    <property type="protein sequence ID" value="CDJ60171.1"/>
    <property type="molecule type" value="Genomic_DNA"/>
</dbReference>
<dbReference type="PROSITE" id="PS51293">
    <property type="entry name" value="SANT"/>
    <property type="match status" value="1"/>
</dbReference>
<feature type="domain" description="Myb-like" evidence="7">
    <location>
        <begin position="365"/>
        <end position="410"/>
    </location>
</feature>
<feature type="domain" description="SANT" evidence="8">
    <location>
        <begin position="362"/>
        <end position="414"/>
    </location>
</feature>
<proteinExistence type="predicted"/>
<feature type="compositionally biased region" description="Polar residues" evidence="6">
    <location>
        <begin position="16"/>
        <end position="29"/>
    </location>
</feature>